<protein>
    <recommendedName>
        <fullName evidence="3">Exo-alpha-sialidase</fullName>
    </recommendedName>
</protein>
<evidence type="ECO:0000313" key="1">
    <source>
        <dbReference type="EMBL" id="MFC6705123.1"/>
    </source>
</evidence>
<accession>A0ABW2ADZ3</accession>
<dbReference type="RefSeq" id="WP_382399978.1">
    <property type="nucleotide sequence ID" value="NZ_JBHSWH010000001.1"/>
</dbReference>
<dbReference type="InterPro" id="IPR015943">
    <property type="entry name" value="WD40/YVTN_repeat-like_dom_sf"/>
</dbReference>
<evidence type="ECO:0000313" key="2">
    <source>
        <dbReference type="Proteomes" id="UP001596298"/>
    </source>
</evidence>
<dbReference type="Gene3D" id="2.130.10.10">
    <property type="entry name" value="YVTN repeat-like/Quinoprotein amine dehydrogenase"/>
    <property type="match status" value="1"/>
</dbReference>
<gene>
    <name evidence="1" type="ORF">ACFQDH_07550</name>
</gene>
<keyword evidence="2" id="KW-1185">Reference proteome</keyword>
<dbReference type="Proteomes" id="UP001596298">
    <property type="component" value="Unassembled WGS sequence"/>
</dbReference>
<organism evidence="1 2">
    <name type="scientific">Flexivirga alba</name>
    <dbReference type="NCBI Taxonomy" id="702742"/>
    <lineage>
        <taxon>Bacteria</taxon>
        <taxon>Bacillati</taxon>
        <taxon>Actinomycetota</taxon>
        <taxon>Actinomycetes</taxon>
        <taxon>Micrococcales</taxon>
        <taxon>Dermacoccaceae</taxon>
        <taxon>Flexivirga</taxon>
    </lineage>
</organism>
<sequence length="49" mass="5414">MSGDRQDPAGVYFGTNTGSVFASRDEGETWDEIARHLPTVLAVEVFERV</sequence>
<reference evidence="2" key="1">
    <citation type="journal article" date="2019" name="Int. J. Syst. Evol. Microbiol.">
        <title>The Global Catalogue of Microorganisms (GCM) 10K type strain sequencing project: providing services to taxonomists for standard genome sequencing and annotation.</title>
        <authorList>
            <consortium name="The Broad Institute Genomics Platform"/>
            <consortium name="The Broad Institute Genome Sequencing Center for Infectious Disease"/>
            <person name="Wu L."/>
            <person name="Ma J."/>
        </authorList>
    </citation>
    <scope>NUCLEOTIDE SEQUENCE [LARGE SCALE GENOMIC DNA]</scope>
    <source>
        <strain evidence="2">CCUG 58127</strain>
    </source>
</reference>
<name>A0ABW2ADZ3_9MICO</name>
<dbReference type="EMBL" id="JBHSWH010000001">
    <property type="protein sequence ID" value="MFC6705123.1"/>
    <property type="molecule type" value="Genomic_DNA"/>
</dbReference>
<proteinExistence type="predicted"/>
<comment type="caution">
    <text evidence="1">The sequence shown here is derived from an EMBL/GenBank/DDBJ whole genome shotgun (WGS) entry which is preliminary data.</text>
</comment>
<dbReference type="SUPFAM" id="SSF110296">
    <property type="entry name" value="Oligoxyloglucan reducing end-specific cellobiohydrolase"/>
    <property type="match status" value="1"/>
</dbReference>
<evidence type="ECO:0008006" key="3">
    <source>
        <dbReference type="Google" id="ProtNLM"/>
    </source>
</evidence>